<sequence>MSQKVLFLEKSKGAFVVADAPILKPDPGQWIQAFGFFVQKYPAILGTDIAGDRLGSAVLISMTVEIEATLSHPELPCLKNTYVIQPHFLLTITILDTQATHRIYVLPSNLIIYISMDLVPSDPFLRDLHRLYSQNATQNVASLVDLSSIEKQTSNVTVTNSLLFSGNMRMQGITRDILKKEHSLLSFHDLMNCVPASSSKPVLAKISRQFSSDILLCLAGKPNNVLSNSLLENICRALVTGTGDVYNKHAKSVKITLGSDPYSSSLDLAGNSLHTHLTRIITVGPQWEIESYLTTIQFLGLSISKRDVGVQTVAENDLNASKTLTNLDIPKFFLCSYVPRAKKRARAASASVKDENTPPSKKHAPIALKTPHRRFASMPLQMLSGNNEPNSRSRYQRFFSFDGLLNFSKTDDLYHLESII</sequence>
<reference evidence="1" key="1">
    <citation type="journal article" date="2019" name="Environ. Microbiol.">
        <title>Fungal ecological strategies reflected in gene transcription - a case study of two litter decomposers.</title>
        <authorList>
            <person name="Barbi F."/>
            <person name="Kohler A."/>
            <person name="Barry K."/>
            <person name="Baskaran P."/>
            <person name="Daum C."/>
            <person name="Fauchery L."/>
            <person name="Ihrmark K."/>
            <person name="Kuo A."/>
            <person name="LaButti K."/>
            <person name="Lipzen A."/>
            <person name="Morin E."/>
            <person name="Grigoriev I.V."/>
            <person name="Henrissat B."/>
            <person name="Lindahl B."/>
            <person name="Martin F."/>
        </authorList>
    </citation>
    <scope>NUCLEOTIDE SEQUENCE</scope>
    <source>
        <strain evidence="1">JB14</strain>
    </source>
</reference>
<dbReference type="OrthoDB" id="10598698at2759"/>
<organism evidence="1 2">
    <name type="scientific">Gymnopus androsaceus JB14</name>
    <dbReference type="NCBI Taxonomy" id="1447944"/>
    <lineage>
        <taxon>Eukaryota</taxon>
        <taxon>Fungi</taxon>
        <taxon>Dikarya</taxon>
        <taxon>Basidiomycota</taxon>
        <taxon>Agaricomycotina</taxon>
        <taxon>Agaricomycetes</taxon>
        <taxon>Agaricomycetidae</taxon>
        <taxon>Agaricales</taxon>
        <taxon>Marasmiineae</taxon>
        <taxon>Omphalotaceae</taxon>
        <taxon>Gymnopus</taxon>
    </lineage>
</organism>
<proteinExistence type="predicted"/>
<gene>
    <name evidence="1" type="ORF">BT96DRAFT_939463</name>
</gene>
<accession>A0A6A4HRL7</accession>
<dbReference type="EMBL" id="ML769470">
    <property type="protein sequence ID" value="KAE9399385.1"/>
    <property type="molecule type" value="Genomic_DNA"/>
</dbReference>
<name>A0A6A4HRL7_9AGAR</name>
<evidence type="ECO:0000313" key="2">
    <source>
        <dbReference type="Proteomes" id="UP000799118"/>
    </source>
</evidence>
<evidence type="ECO:0000313" key="1">
    <source>
        <dbReference type="EMBL" id="KAE9399385.1"/>
    </source>
</evidence>
<dbReference type="AlphaFoldDB" id="A0A6A4HRL7"/>
<dbReference type="Proteomes" id="UP000799118">
    <property type="component" value="Unassembled WGS sequence"/>
</dbReference>
<keyword evidence="2" id="KW-1185">Reference proteome</keyword>
<protein>
    <submittedName>
        <fullName evidence="1">Uncharacterized protein</fullName>
    </submittedName>
</protein>